<feature type="transmembrane region" description="Helical" evidence="4">
    <location>
        <begin position="313"/>
        <end position="334"/>
    </location>
</feature>
<dbReference type="Proteomes" id="UP001278766">
    <property type="component" value="Unassembled WGS sequence"/>
</dbReference>
<feature type="transmembrane region" description="Helical" evidence="4">
    <location>
        <begin position="139"/>
        <end position="160"/>
    </location>
</feature>
<comment type="similarity">
    <text evidence="2">Belongs to the major facilitator superfamily. Monocarboxylate porter (TC 2.A.1.13) family.</text>
</comment>
<name>A0AAE0HQ01_9PEZI</name>
<feature type="transmembrane region" description="Helical" evidence="4">
    <location>
        <begin position="408"/>
        <end position="432"/>
    </location>
</feature>
<feature type="transmembrane region" description="Helical" evidence="4">
    <location>
        <begin position="248"/>
        <end position="267"/>
    </location>
</feature>
<feature type="domain" description="Major facilitator superfamily (MFS) profile" evidence="5">
    <location>
        <begin position="44"/>
        <end position="436"/>
    </location>
</feature>
<feature type="transmembrane region" description="Helical" evidence="4">
    <location>
        <begin position="283"/>
        <end position="301"/>
    </location>
</feature>
<dbReference type="PANTHER" id="PTHR11360">
    <property type="entry name" value="MONOCARBOXYLATE TRANSPORTER"/>
    <property type="match status" value="1"/>
</dbReference>
<dbReference type="Gene3D" id="1.20.1250.20">
    <property type="entry name" value="MFS general substrate transporter like domains"/>
    <property type="match status" value="2"/>
</dbReference>
<gene>
    <name evidence="6" type="ORF">B0H64DRAFT_369807</name>
</gene>
<comment type="caution">
    <text evidence="6">The sequence shown here is derived from an EMBL/GenBank/DDBJ whole genome shotgun (WGS) entry which is preliminary data.</text>
</comment>
<feature type="transmembrane region" description="Helical" evidence="4">
    <location>
        <begin position="85"/>
        <end position="103"/>
    </location>
</feature>
<evidence type="ECO:0000313" key="6">
    <source>
        <dbReference type="EMBL" id="KAK3300563.1"/>
    </source>
</evidence>
<evidence type="ECO:0000313" key="7">
    <source>
        <dbReference type="Proteomes" id="UP001278766"/>
    </source>
</evidence>
<dbReference type="GeneID" id="87839005"/>
<protein>
    <submittedName>
        <fullName evidence="6">Major facilitator superfamily domain-containing protein</fullName>
    </submittedName>
</protein>
<reference evidence="6" key="2">
    <citation type="submission" date="2023-06" db="EMBL/GenBank/DDBJ databases">
        <authorList>
            <consortium name="Lawrence Berkeley National Laboratory"/>
            <person name="Haridas S."/>
            <person name="Hensen N."/>
            <person name="Bonometti L."/>
            <person name="Westerberg I."/>
            <person name="Brannstrom I.O."/>
            <person name="Guillou S."/>
            <person name="Cros-Aarteil S."/>
            <person name="Calhoun S."/>
            <person name="Kuo A."/>
            <person name="Mondo S."/>
            <person name="Pangilinan J."/>
            <person name="Riley R."/>
            <person name="Labutti K."/>
            <person name="Andreopoulos B."/>
            <person name="Lipzen A."/>
            <person name="Chen C."/>
            <person name="Yanf M."/>
            <person name="Daum C."/>
            <person name="Ng V."/>
            <person name="Clum A."/>
            <person name="Steindorff A."/>
            <person name="Ohm R."/>
            <person name="Martin F."/>
            <person name="Silar P."/>
            <person name="Natvig D."/>
            <person name="Lalanne C."/>
            <person name="Gautier V."/>
            <person name="Ament-Velasquez S.L."/>
            <person name="Kruys A."/>
            <person name="Hutchinson M.I."/>
            <person name="Powell A.J."/>
            <person name="Barry K."/>
            <person name="Miller A.N."/>
            <person name="Grigoriev I.V."/>
            <person name="Debuchy R."/>
            <person name="Gladieux P."/>
            <person name="Thoren M.H."/>
            <person name="Johannesson H."/>
        </authorList>
    </citation>
    <scope>NUCLEOTIDE SEQUENCE</scope>
    <source>
        <strain evidence="6">CBS 168.71</strain>
    </source>
</reference>
<feature type="region of interest" description="Disordered" evidence="3">
    <location>
        <begin position="1"/>
        <end position="33"/>
    </location>
</feature>
<dbReference type="PROSITE" id="PS50850">
    <property type="entry name" value="MFS"/>
    <property type="match status" value="1"/>
</dbReference>
<feature type="transmembrane region" description="Helical" evidence="4">
    <location>
        <begin position="172"/>
        <end position="193"/>
    </location>
</feature>
<dbReference type="PANTHER" id="PTHR11360:SF234">
    <property type="entry name" value="MFS-TYPE TRANSPORTER DBAD-RELATED"/>
    <property type="match status" value="1"/>
</dbReference>
<dbReference type="AlphaFoldDB" id="A0AAE0HQ01"/>
<dbReference type="GO" id="GO:0016020">
    <property type="term" value="C:membrane"/>
    <property type="evidence" value="ECO:0007669"/>
    <property type="project" value="UniProtKB-SubCell"/>
</dbReference>
<dbReference type="InterPro" id="IPR036259">
    <property type="entry name" value="MFS_trans_sf"/>
</dbReference>
<keyword evidence="4" id="KW-0812">Transmembrane</keyword>
<keyword evidence="4" id="KW-0472">Membrane</keyword>
<dbReference type="Pfam" id="PF07690">
    <property type="entry name" value="MFS_1"/>
    <property type="match status" value="1"/>
</dbReference>
<sequence length="449" mass="47496">MSTGKPRSSTTMAPDDAVVTEPAAETVETPQPEAFVPPDGGTRAWLTVAGGWLCQFCSFGFINALGSFQYVYEKEILPNESSSNITWILTMQLFLMFFLSQPVGMGVDMFGVRAILVPAAFFSVGGLIALSFATEYWQIFLAQSLCFGLGAAGAFIPGLVAAGQYFKKRRALVMGIVTSGSSCGGVVFPIMLARLFDQIGFRQTLRYTALMIGIMLAIANLLITSPLPPKGLAGRKSLISFATFKKPSYLLFVSGSFLFFWGLFGPFDYLPIFASSNASTEHIALYTVAILNAASIPGRILPNMYSDKVGSSLRVITLCAFLSAVMVLAIWLPINYHNSLGGLVVFVLLFGFVSGAFVSLMSPALIEVAGGHTHDLGAMLGTFFAIVAVASLTGLPTQGAIAEGGNNLAGLIIFCGVVMLAGTALVACAAFVSDKEKKMAAENAESGKA</sequence>
<feature type="transmembrane region" description="Helical" evidence="4">
    <location>
        <begin position="44"/>
        <end position="65"/>
    </location>
</feature>
<organism evidence="6 7">
    <name type="scientific">Chaetomium fimeti</name>
    <dbReference type="NCBI Taxonomy" id="1854472"/>
    <lineage>
        <taxon>Eukaryota</taxon>
        <taxon>Fungi</taxon>
        <taxon>Dikarya</taxon>
        <taxon>Ascomycota</taxon>
        <taxon>Pezizomycotina</taxon>
        <taxon>Sordariomycetes</taxon>
        <taxon>Sordariomycetidae</taxon>
        <taxon>Sordariales</taxon>
        <taxon>Chaetomiaceae</taxon>
        <taxon>Chaetomium</taxon>
    </lineage>
</organism>
<comment type="subcellular location">
    <subcellularLocation>
        <location evidence="1">Membrane</location>
        <topology evidence="1">Multi-pass membrane protein</topology>
    </subcellularLocation>
</comment>
<dbReference type="EMBL" id="JAUEPN010000001">
    <property type="protein sequence ID" value="KAK3300563.1"/>
    <property type="molecule type" value="Genomic_DNA"/>
</dbReference>
<accession>A0AAE0HQ01</accession>
<evidence type="ECO:0000256" key="4">
    <source>
        <dbReference type="SAM" id="Phobius"/>
    </source>
</evidence>
<feature type="transmembrane region" description="Helical" evidence="4">
    <location>
        <begin position="378"/>
        <end position="396"/>
    </location>
</feature>
<feature type="compositionally biased region" description="Polar residues" evidence="3">
    <location>
        <begin position="1"/>
        <end position="12"/>
    </location>
</feature>
<dbReference type="RefSeq" id="XP_062664077.1">
    <property type="nucleotide sequence ID" value="XM_062802057.1"/>
</dbReference>
<dbReference type="InterPro" id="IPR020846">
    <property type="entry name" value="MFS_dom"/>
</dbReference>
<evidence type="ECO:0000256" key="1">
    <source>
        <dbReference type="ARBA" id="ARBA00004141"/>
    </source>
</evidence>
<evidence type="ECO:0000256" key="2">
    <source>
        <dbReference type="ARBA" id="ARBA00006727"/>
    </source>
</evidence>
<reference evidence="6" key="1">
    <citation type="journal article" date="2023" name="Mol. Phylogenet. Evol.">
        <title>Genome-scale phylogeny and comparative genomics of the fungal order Sordariales.</title>
        <authorList>
            <person name="Hensen N."/>
            <person name="Bonometti L."/>
            <person name="Westerberg I."/>
            <person name="Brannstrom I.O."/>
            <person name="Guillou S."/>
            <person name="Cros-Aarteil S."/>
            <person name="Calhoun S."/>
            <person name="Haridas S."/>
            <person name="Kuo A."/>
            <person name="Mondo S."/>
            <person name="Pangilinan J."/>
            <person name="Riley R."/>
            <person name="LaButti K."/>
            <person name="Andreopoulos B."/>
            <person name="Lipzen A."/>
            <person name="Chen C."/>
            <person name="Yan M."/>
            <person name="Daum C."/>
            <person name="Ng V."/>
            <person name="Clum A."/>
            <person name="Steindorff A."/>
            <person name="Ohm R.A."/>
            <person name="Martin F."/>
            <person name="Silar P."/>
            <person name="Natvig D.O."/>
            <person name="Lalanne C."/>
            <person name="Gautier V."/>
            <person name="Ament-Velasquez S.L."/>
            <person name="Kruys A."/>
            <person name="Hutchinson M.I."/>
            <person name="Powell A.J."/>
            <person name="Barry K."/>
            <person name="Miller A.N."/>
            <person name="Grigoriev I.V."/>
            <person name="Debuchy R."/>
            <person name="Gladieux P."/>
            <person name="Hiltunen Thoren M."/>
            <person name="Johannesson H."/>
        </authorList>
    </citation>
    <scope>NUCLEOTIDE SEQUENCE</scope>
    <source>
        <strain evidence="6">CBS 168.71</strain>
    </source>
</reference>
<keyword evidence="4" id="KW-1133">Transmembrane helix</keyword>
<evidence type="ECO:0000259" key="5">
    <source>
        <dbReference type="PROSITE" id="PS50850"/>
    </source>
</evidence>
<keyword evidence="7" id="KW-1185">Reference proteome</keyword>
<evidence type="ECO:0000256" key="3">
    <source>
        <dbReference type="SAM" id="MobiDB-lite"/>
    </source>
</evidence>
<dbReference type="GO" id="GO:0022857">
    <property type="term" value="F:transmembrane transporter activity"/>
    <property type="evidence" value="ECO:0007669"/>
    <property type="project" value="InterPro"/>
</dbReference>
<feature type="transmembrane region" description="Helical" evidence="4">
    <location>
        <begin position="115"/>
        <end position="133"/>
    </location>
</feature>
<proteinExistence type="inferred from homology"/>
<dbReference type="InterPro" id="IPR050327">
    <property type="entry name" value="Proton-linked_MCT"/>
</dbReference>
<feature type="transmembrane region" description="Helical" evidence="4">
    <location>
        <begin position="205"/>
        <end position="227"/>
    </location>
</feature>
<dbReference type="InterPro" id="IPR011701">
    <property type="entry name" value="MFS"/>
</dbReference>
<dbReference type="SUPFAM" id="SSF103473">
    <property type="entry name" value="MFS general substrate transporter"/>
    <property type="match status" value="1"/>
</dbReference>
<feature type="transmembrane region" description="Helical" evidence="4">
    <location>
        <begin position="340"/>
        <end position="366"/>
    </location>
</feature>